<dbReference type="SUPFAM" id="SSF54913">
    <property type="entry name" value="GlnB-like"/>
    <property type="match status" value="1"/>
</dbReference>
<evidence type="ECO:0000313" key="1">
    <source>
        <dbReference type="EMBL" id="HHE54871.1"/>
    </source>
</evidence>
<proteinExistence type="predicted"/>
<dbReference type="InterPro" id="IPR002187">
    <property type="entry name" value="N-reg_PII"/>
</dbReference>
<name>A0A7V5H2X7_CALAY</name>
<dbReference type="PROSITE" id="PS51343">
    <property type="entry name" value="PII_GLNB_DOM"/>
    <property type="match status" value="1"/>
</dbReference>
<organism evidence="1">
    <name type="scientific">Caldithrix abyssi</name>
    <dbReference type="NCBI Taxonomy" id="187145"/>
    <lineage>
        <taxon>Bacteria</taxon>
        <taxon>Pseudomonadati</taxon>
        <taxon>Calditrichota</taxon>
        <taxon>Calditrichia</taxon>
        <taxon>Calditrichales</taxon>
        <taxon>Calditrichaceae</taxon>
        <taxon>Caldithrix</taxon>
    </lineage>
</organism>
<sequence>MKAVMIVYNQSISDEVYEILEKLNIKGFTRWLNVHGRGSQTGEPHYGTHIWPSLNAVILTVVEENLVQPILENVRKVNELAEEEGIRAFVWSIDQVV</sequence>
<dbReference type="GO" id="GO:0030234">
    <property type="term" value="F:enzyme regulator activity"/>
    <property type="evidence" value="ECO:0007669"/>
    <property type="project" value="InterPro"/>
</dbReference>
<reference evidence="1" key="1">
    <citation type="journal article" date="2020" name="mSystems">
        <title>Genome- and Community-Level Interaction Insights into Carbon Utilization and Element Cycling Functions of Hydrothermarchaeota in Hydrothermal Sediment.</title>
        <authorList>
            <person name="Zhou Z."/>
            <person name="Liu Y."/>
            <person name="Xu W."/>
            <person name="Pan J."/>
            <person name="Luo Z.H."/>
            <person name="Li M."/>
        </authorList>
    </citation>
    <scope>NUCLEOTIDE SEQUENCE [LARGE SCALE GENOMIC DNA]</scope>
    <source>
        <strain evidence="1">HyVt-76</strain>
    </source>
</reference>
<gene>
    <name evidence="1" type="ORF">ENL21_03755</name>
</gene>
<accession>A0A7V5H2X7</accession>
<dbReference type="EMBL" id="DRTD01000274">
    <property type="protein sequence ID" value="HHE54871.1"/>
    <property type="molecule type" value="Genomic_DNA"/>
</dbReference>
<dbReference type="Gene3D" id="3.30.70.120">
    <property type="match status" value="1"/>
</dbReference>
<dbReference type="Proteomes" id="UP000886111">
    <property type="component" value="Unassembled WGS sequence"/>
</dbReference>
<dbReference type="InterPro" id="IPR011322">
    <property type="entry name" value="N-reg_PII-like_a/b"/>
</dbReference>
<comment type="caution">
    <text evidence="1">The sequence shown here is derived from an EMBL/GenBank/DDBJ whole genome shotgun (WGS) entry which is preliminary data.</text>
</comment>
<dbReference type="InterPro" id="IPR015867">
    <property type="entry name" value="N-reg_PII/ATP_PRibTrfase_C"/>
</dbReference>
<dbReference type="GO" id="GO:0006808">
    <property type="term" value="P:regulation of nitrogen utilization"/>
    <property type="evidence" value="ECO:0007669"/>
    <property type="project" value="InterPro"/>
</dbReference>
<protein>
    <submittedName>
        <fullName evidence="1">Uncharacterized protein</fullName>
    </submittedName>
</protein>
<dbReference type="AlphaFoldDB" id="A0A7V5H2X7"/>
<dbReference type="NCBIfam" id="NF045581">
    <property type="entry name" value="PG0541_fam"/>
    <property type="match status" value="1"/>
</dbReference>
<dbReference type="Pfam" id="PF00543">
    <property type="entry name" value="P-II"/>
    <property type="match status" value="1"/>
</dbReference>